<accession>A0AAV4PY05</accession>
<organism evidence="1 2">
    <name type="scientific">Caerostris extrusa</name>
    <name type="common">Bark spider</name>
    <name type="synonym">Caerostris bankana</name>
    <dbReference type="NCBI Taxonomy" id="172846"/>
    <lineage>
        <taxon>Eukaryota</taxon>
        <taxon>Metazoa</taxon>
        <taxon>Ecdysozoa</taxon>
        <taxon>Arthropoda</taxon>
        <taxon>Chelicerata</taxon>
        <taxon>Arachnida</taxon>
        <taxon>Araneae</taxon>
        <taxon>Araneomorphae</taxon>
        <taxon>Entelegynae</taxon>
        <taxon>Araneoidea</taxon>
        <taxon>Araneidae</taxon>
        <taxon>Caerostris</taxon>
    </lineage>
</organism>
<comment type="caution">
    <text evidence="1">The sequence shown here is derived from an EMBL/GenBank/DDBJ whole genome shotgun (WGS) entry which is preliminary data.</text>
</comment>
<protein>
    <submittedName>
        <fullName evidence="1">Uncharacterized protein</fullName>
    </submittedName>
</protein>
<proteinExistence type="predicted"/>
<keyword evidence="2" id="KW-1185">Reference proteome</keyword>
<evidence type="ECO:0000313" key="2">
    <source>
        <dbReference type="Proteomes" id="UP001054945"/>
    </source>
</evidence>
<gene>
    <name evidence="1" type="ORF">CEXT_429711</name>
</gene>
<dbReference type="Proteomes" id="UP001054945">
    <property type="component" value="Unassembled WGS sequence"/>
</dbReference>
<name>A0AAV4PY05_CAEEX</name>
<dbReference type="EMBL" id="BPLR01005391">
    <property type="protein sequence ID" value="GIY01954.1"/>
    <property type="molecule type" value="Genomic_DNA"/>
</dbReference>
<sequence length="102" mass="12024">MAYLSNCRLQVFRFSGFSYIRESYYDLDSWIVLWISELLELGSKLAQQDQFHFCLIYVRQKSDKFVGGNVLPLENLPSFHSRESFWRRLCILGEVVVENYGG</sequence>
<evidence type="ECO:0000313" key="1">
    <source>
        <dbReference type="EMBL" id="GIY01954.1"/>
    </source>
</evidence>
<dbReference type="AlphaFoldDB" id="A0AAV4PY05"/>
<reference evidence="1 2" key="1">
    <citation type="submission" date="2021-06" db="EMBL/GenBank/DDBJ databases">
        <title>Caerostris extrusa draft genome.</title>
        <authorList>
            <person name="Kono N."/>
            <person name="Arakawa K."/>
        </authorList>
    </citation>
    <scope>NUCLEOTIDE SEQUENCE [LARGE SCALE GENOMIC DNA]</scope>
</reference>